<dbReference type="EMBL" id="BMNQ01000041">
    <property type="protein sequence ID" value="GGK01704.1"/>
    <property type="molecule type" value="Genomic_DNA"/>
</dbReference>
<dbReference type="InterPro" id="IPR049504">
    <property type="entry name" value="O-antigen_lig"/>
</dbReference>
<feature type="transmembrane region" description="Helical" evidence="1">
    <location>
        <begin position="132"/>
        <end position="150"/>
    </location>
</feature>
<dbReference type="InterPro" id="IPR051533">
    <property type="entry name" value="WaaL-like"/>
</dbReference>
<dbReference type="RefSeq" id="WP_188633443.1">
    <property type="nucleotide sequence ID" value="NZ_BMNQ01000041.1"/>
</dbReference>
<dbReference type="Proteomes" id="UP000658382">
    <property type="component" value="Unassembled WGS sequence"/>
</dbReference>
<dbReference type="PANTHER" id="PTHR37422:SF13">
    <property type="entry name" value="LIPOPOLYSACCHARIDE BIOSYNTHESIS PROTEIN PA4999-RELATED"/>
    <property type="match status" value="1"/>
</dbReference>
<reference evidence="2" key="1">
    <citation type="journal article" date="2014" name="Int. J. Syst. Evol. Microbiol.">
        <title>Complete genome sequence of Corynebacterium casei LMG S-19264T (=DSM 44701T), isolated from a smear-ripened cheese.</title>
        <authorList>
            <consortium name="US DOE Joint Genome Institute (JGI-PGF)"/>
            <person name="Walter F."/>
            <person name="Albersmeier A."/>
            <person name="Kalinowski J."/>
            <person name="Ruckert C."/>
        </authorList>
    </citation>
    <scope>NUCLEOTIDE SEQUENCE</scope>
    <source>
        <strain evidence="2">JCM 12580</strain>
    </source>
</reference>
<feature type="transmembrane region" description="Helical" evidence="1">
    <location>
        <begin position="170"/>
        <end position="192"/>
    </location>
</feature>
<name>A0A917PZI0_9BACI</name>
<evidence type="ECO:0000313" key="3">
    <source>
        <dbReference type="Proteomes" id="UP000658382"/>
    </source>
</evidence>
<feature type="transmembrane region" description="Helical" evidence="1">
    <location>
        <begin position="351"/>
        <end position="374"/>
    </location>
</feature>
<evidence type="ECO:0000313" key="2">
    <source>
        <dbReference type="EMBL" id="GGK01704.1"/>
    </source>
</evidence>
<feature type="transmembrane region" description="Helical" evidence="1">
    <location>
        <begin position="386"/>
        <end position="405"/>
    </location>
</feature>
<comment type="caution">
    <text evidence="2">The sequence shown here is derived from an EMBL/GenBank/DDBJ whole genome shotgun (WGS) entry which is preliminary data.</text>
</comment>
<feature type="transmembrane region" description="Helical" evidence="1">
    <location>
        <begin position="99"/>
        <end position="120"/>
    </location>
</feature>
<accession>A0A917PZI0</accession>
<feature type="transmembrane region" description="Helical" evidence="1">
    <location>
        <begin position="67"/>
        <end position="87"/>
    </location>
</feature>
<sequence length="436" mass="48646">MAFRKQKHTNIHGIEKYFIYFILLQPALDVLAYFSIPLSTILRGLVMVAGAGYILRLPDRPGNKAALIYLIILGMFMTAHLATNYMVKEPFSMSLELTYSIKTVFFMVMLLVYMFVLPSFSKYKYWQKRIQSVVWINMIFIAVIMLLASMTKSGFRSYGALAKEGHSGWFYSGNELSVILGMGFSIIILYMLQQRSPRMKMLLWPAMGLIMWAMLTVGTKVSFGSVLIVLVTSISVFMLKAIYNKKNWSNVVILAVLLAVTIVITPITPIGNNLDLAFGTTIANQDRSSEDADTAGGKQTTQTLLSGRKDFLNDIMEQYREAPVSQKLFGMGIGGNYAIKPKLIEMDFLDWYFNFGLIGFFLLIVPLILIGYRILVNVCTYHLKTLNVPIILTGVSVALGFGSAFTAGHVLSSPAVSIYLAVFIGYLFALAKQPVA</sequence>
<protein>
    <submittedName>
        <fullName evidence="2">Membrane protein</fullName>
    </submittedName>
</protein>
<keyword evidence="1" id="KW-0472">Membrane</keyword>
<dbReference type="PANTHER" id="PTHR37422">
    <property type="entry name" value="TEICHURONIC ACID BIOSYNTHESIS PROTEIN TUAE"/>
    <property type="match status" value="1"/>
</dbReference>
<keyword evidence="3" id="KW-1185">Reference proteome</keyword>
<dbReference type="AlphaFoldDB" id="A0A917PZI0"/>
<organism evidence="2 3">
    <name type="scientific">Lentibacillus kapialis</name>
    <dbReference type="NCBI Taxonomy" id="340214"/>
    <lineage>
        <taxon>Bacteria</taxon>
        <taxon>Bacillati</taxon>
        <taxon>Bacillota</taxon>
        <taxon>Bacilli</taxon>
        <taxon>Bacillales</taxon>
        <taxon>Bacillaceae</taxon>
        <taxon>Lentibacillus</taxon>
    </lineage>
</organism>
<evidence type="ECO:0000256" key="1">
    <source>
        <dbReference type="SAM" id="Phobius"/>
    </source>
</evidence>
<feature type="transmembrane region" description="Helical" evidence="1">
    <location>
        <begin position="411"/>
        <end position="431"/>
    </location>
</feature>
<reference evidence="2" key="2">
    <citation type="submission" date="2020-09" db="EMBL/GenBank/DDBJ databases">
        <authorList>
            <person name="Sun Q."/>
            <person name="Ohkuma M."/>
        </authorList>
    </citation>
    <scope>NUCLEOTIDE SEQUENCE</scope>
    <source>
        <strain evidence="2">JCM 12580</strain>
    </source>
</reference>
<keyword evidence="1" id="KW-0812">Transmembrane</keyword>
<dbReference type="Pfam" id="PF13425">
    <property type="entry name" value="O-antigen_lig"/>
    <property type="match status" value="1"/>
</dbReference>
<gene>
    <name evidence="2" type="ORF">GCM10007063_25020</name>
</gene>
<feature type="transmembrane region" description="Helical" evidence="1">
    <location>
        <begin position="30"/>
        <end position="55"/>
    </location>
</feature>
<feature type="transmembrane region" description="Helical" evidence="1">
    <location>
        <begin position="251"/>
        <end position="271"/>
    </location>
</feature>
<keyword evidence="1" id="KW-1133">Transmembrane helix</keyword>
<proteinExistence type="predicted"/>
<feature type="transmembrane region" description="Helical" evidence="1">
    <location>
        <begin position="199"/>
        <end position="215"/>
    </location>
</feature>
<feature type="transmembrane region" description="Helical" evidence="1">
    <location>
        <begin position="221"/>
        <end position="239"/>
    </location>
</feature>